<dbReference type="Gene3D" id="2.30.30.180">
    <property type="entry name" value="Ribosome maturation factor RimP, C-terminal domain"/>
    <property type="match status" value="1"/>
</dbReference>
<dbReference type="SUPFAM" id="SSF75420">
    <property type="entry name" value="YhbC-like, N-terminal domain"/>
    <property type="match status" value="1"/>
</dbReference>
<dbReference type="Gene3D" id="3.30.300.70">
    <property type="entry name" value="RimP-like superfamily, N-terminal"/>
    <property type="match status" value="1"/>
</dbReference>
<dbReference type="HAMAP" id="MF_01077">
    <property type="entry name" value="RimP"/>
    <property type="match status" value="1"/>
</dbReference>
<keyword evidence="1 3" id="KW-0963">Cytoplasm</keyword>
<evidence type="ECO:0000259" key="4">
    <source>
        <dbReference type="Pfam" id="PF02576"/>
    </source>
</evidence>
<dbReference type="NCBIfam" id="NF000929">
    <property type="entry name" value="PRK00092.2-1"/>
    <property type="match status" value="1"/>
</dbReference>
<dbReference type="CDD" id="cd01734">
    <property type="entry name" value="YlxS_C"/>
    <property type="match status" value="1"/>
</dbReference>
<dbReference type="Pfam" id="PF02576">
    <property type="entry name" value="RimP_N"/>
    <property type="match status" value="1"/>
</dbReference>
<evidence type="ECO:0000256" key="2">
    <source>
        <dbReference type="ARBA" id="ARBA00022517"/>
    </source>
</evidence>
<evidence type="ECO:0000256" key="3">
    <source>
        <dbReference type="HAMAP-Rule" id="MF_01077"/>
    </source>
</evidence>
<feature type="domain" description="Ribosome maturation factor RimP N-terminal" evidence="4">
    <location>
        <begin position="6"/>
        <end position="77"/>
    </location>
</feature>
<keyword evidence="2 3" id="KW-0690">Ribosome biogenesis</keyword>
<comment type="caution">
    <text evidence="6">The sequence shown here is derived from an EMBL/GenBank/DDBJ whole genome shotgun (WGS) entry which is preliminary data.</text>
</comment>
<dbReference type="EMBL" id="JADJNC010000033">
    <property type="protein sequence ID" value="MBK7424538.1"/>
    <property type="molecule type" value="Genomic_DNA"/>
</dbReference>
<evidence type="ECO:0000313" key="7">
    <source>
        <dbReference type="Proteomes" id="UP000886602"/>
    </source>
</evidence>
<comment type="similarity">
    <text evidence="3">Belongs to the RimP family.</text>
</comment>
<dbReference type="InterPro" id="IPR003728">
    <property type="entry name" value="Ribosome_maturation_RimP"/>
</dbReference>
<dbReference type="GO" id="GO:0006412">
    <property type="term" value="P:translation"/>
    <property type="evidence" value="ECO:0007669"/>
    <property type="project" value="TreeGrafter"/>
</dbReference>
<name>A0A9D7FDT7_9RHOO</name>
<protein>
    <recommendedName>
        <fullName evidence="3">Ribosome maturation factor RimP</fullName>
    </recommendedName>
</protein>
<dbReference type="AlphaFoldDB" id="A0A9D7FDT7"/>
<dbReference type="Pfam" id="PF17384">
    <property type="entry name" value="DUF150_C"/>
    <property type="match status" value="1"/>
</dbReference>
<dbReference type="InterPro" id="IPR035956">
    <property type="entry name" value="RimP_N_sf"/>
</dbReference>
<dbReference type="PANTHER" id="PTHR33867:SF1">
    <property type="entry name" value="RIBOSOME MATURATION FACTOR RIMP"/>
    <property type="match status" value="1"/>
</dbReference>
<comment type="function">
    <text evidence="3">Required for maturation of 30S ribosomal subunits.</text>
</comment>
<evidence type="ECO:0000256" key="1">
    <source>
        <dbReference type="ARBA" id="ARBA00022490"/>
    </source>
</evidence>
<comment type="subcellular location">
    <subcellularLocation>
        <location evidence="3">Cytoplasm</location>
    </subcellularLocation>
</comment>
<sequence length="148" mass="16657">MDLHKLVDKTVTGLGFELVDVEQSPRGRVLRLFIDKRDKPGGIDIEDCTLVSNQLSRVLAVENVDYERLEVSSPGLDRVLKKPEDFERFCGSEINLRLRLPISGRRNFNGVVLGVQDGKLRLTIDTGEVALDLGNIDKARLVPRFDKK</sequence>
<dbReference type="GO" id="GO:0000028">
    <property type="term" value="P:ribosomal small subunit assembly"/>
    <property type="evidence" value="ECO:0007669"/>
    <property type="project" value="TreeGrafter"/>
</dbReference>
<evidence type="ECO:0000259" key="5">
    <source>
        <dbReference type="Pfam" id="PF17384"/>
    </source>
</evidence>
<dbReference type="GO" id="GO:0005829">
    <property type="term" value="C:cytosol"/>
    <property type="evidence" value="ECO:0007669"/>
    <property type="project" value="TreeGrafter"/>
</dbReference>
<organism evidence="6 7">
    <name type="scientific">Candidatus Propionivibrio dominans</name>
    <dbReference type="NCBI Taxonomy" id="2954373"/>
    <lineage>
        <taxon>Bacteria</taxon>
        <taxon>Pseudomonadati</taxon>
        <taxon>Pseudomonadota</taxon>
        <taxon>Betaproteobacteria</taxon>
        <taxon>Rhodocyclales</taxon>
        <taxon>Rhodocyclaceae</taxon>
        <taxon>Propionivibrio</taxon>
    </lineage>
</organism>
<dbReference type="InterPro" id="IPR036847">
    <property type="entry name" value="RimP_C_sf"/>
</dbReference>
<evidence type="ECO:0000313" key="6">
    <source>
        <dbReference type="EMBL" id="MBK7424538.1"/>
    </source>
</evidence>
<dbReference type="InterPro" id="IPR028989">
    <property type="entry name" value="RimP_N"/>
</dbReference>
<dbReference type="InterPro" id="IPR028998">
    <property type="entry name" value="RimP_C"/>
</dbReference>
<dbReference type="PANTHER" id="PTHR33867">
    <property type="entry name" value="RIBOSOME MATURATION FACTOR RIMP"/>
    <property type="match status" value="1"/>
</dbReference>
<proteinExistence type="inferred from homology"/>
<dbReference type="Proteomes" id="UP000886602">
    <property type="component" value="Unassembled WGS sequence"/>
</dbReference>
<gene>
    <name evidence="3 6" type="primary">rimP</name>
    <name evidence="6" type="ORF">IPJ48_16465</name>
</gene>
<reference evidence="6" key="1">
    <citation type="submission" date="2020-10" db="EMBL/GenBank/DDBJ databases">
        <title>Connecting structure to function with the recovery of over 1000 high-quality activated sludge metagenome-assembled genomes encoding full-length rRNA genes using long-read sequencing.</title>
        <authorList>
            <person name="Singleton C.M."/>
            <person name="Petriglieri F."/>
            <person name="Kristensen J.M."/>
            <person name="Kirkegaard R.H."/>
            <person name="Michaelsen T.Y."/>
            <person name="Andersen M.H."/>
            <person name="Karst S.M."/>
            <person name="Dueholm M.S."/>
            <person name="Nielsen P.H."/>
            <person name="Albertsen M."/>
        </authorList>
    </citation>
    <scope>NUCLEOTIDE SEQUENCE</scope>
    <source>
        <strain evidence="6">EsbW_18-Q3-R4-48_MAXAC.044</strain>
    </source>
</reference>
<dbReference type="SUPFAM" id="SSF74942">
    <property type="entry name" value="YhbC-like, C-terminal domain"/>
    <property type="match status" value="1"/>
</dbReference>
<feature type="domain" description="Ribosome maturation factor RimP C-terminal" evidence="5">
    <location>
        <begin position="80"/>
        <end position="145"/>
    </location>
</feature>
<accession>A0A9D7FDT7</accession>